<dbReference type="GO" id="GO:0046872">
    <property type="term" value="F:metal ion binding"/>
    <property type="evidence" value="ECO:0007669"/>
    <property type="project" value="InterPro"/>
</dbReference>
<dbReference type="GO" id="GO:0004222">
    <property type="term" value="F:metalloendopeptidase activity"/>
    <property type="evidence" value="ECO:0007669"/>
    <property type="project" value="UniProtKB-EC"/>
</dbReference>
<evidence type="ECO:0000313" key="3">
    <source>
        <dbReference type="EMBL" id="ASO19408.1"/>
    </source>
</evidence>
<gene>
    <name evidence="3" type="primary">ptrA</name>
    <name evidence="3" type="ORF">AHOG_08820</name>
</gene>
<dbReference type="InterPro" id="IPR050361">
    <property type="entry name" value="MPP/UQCRC_Complex"/>
</dbReference>
<proteinExistence type="inferred from homology"/>
<dbReference type="InterPro" id="IPR011765">
    <property type="entry name" value="Pept_M16_N"/>
</dbReference>
<evidence type="ECO:0000256" key="1">
    <source>
        <dbReference type="ARBA" id="ARBA00007261"/>
    </source>
</evidence>
<dbReference type="Pfam" id="PF00675">
    <property type="entry name" value="Peptidase_M16"/>
    <property type="match status" value="1"/>
</dbReference>
<dbReference type="InterPro" id="IPR001431">
    <property type="entry name" value="Pept_M16_Zn_BS"/>
</dbReference>
<dbReference type="GO" id="GO:0006508">
    <property type="term" value="P:proteolysis"/>
    <property type="evidence" value="ECO:0007669"/>
    <property type="project" value="UniProtKB-KW"/>
</dbReference>
<dbReference type="EC" id="3.4.24.55" evidence="3"/>
<dbReference type="Gene3D" id="3.30.830.10">
    <property type="entry name" value="Metalloenzyme, LuxS/M16 peptidase-like"/>
    <property type="match status" value="2"/>
</dbReference>
<dbReference type="SUPFAM" id="SSF63411">
    <property type="entry name" value="LuxS/MPP-like metallohydrolase"/>
    <property type="match status" value="2"/>
</dbReference>
<dbReference type="PROSITE" id="PS00143">
    <property type="entry name" value="INSULINASE"/>
    <property type="match status" value="1"/>
</dbReference>
<dbReference type="AlphaFoldDB" id="A0A221W119"/>
<dbReference type="InterPro" id="IPR007863">
    <property type="entry name" value="Peptidase_M16_C"/>
</dbReference>
<protein>
    <submittedName>
        <fullName evidence="3">Protease 3</fullName>
        <ecNumber evidence="3">3.4.24.55</ecNumber>
    </submittedName>
</protein>
<dbReference type="PANTHER" id="PTHR11851:SF49">
    <property type="entry name" value="MITOCHONDRIAL-PROCESSING PEPTIDASE SUBUNIT ALPHA"/>
    <property type="match status" value="1"/>
</dbReference>
<evidence type="ECO:0000313" key="4">
    <source>
        <dbReference type="Proteomes" id="UP000204221"/>
    </source>
</evidence>
<comment type="similarity">
    <text evidence="1 2">Belongs to the peptidase M16 family.</text>
</comment>
<evidence type="ECO:0000256" key="2">
    <source>
        <dbReference type="RuleBase" id="RU004447"/>
    </source>
</evidence>
<dbReference type="FunFam" id="3.30.830.10:FF:000008">
    <property type="entry name" value="Mitochondrial-processing peptidase subunit beta"/>
    <property type="match status" value="1"/>
</dbReference>
<keyword evidence="4" id="KW-1185">Reference proteome</keyword>
<organism evidence="3 4">
    <name type="scientific">Actinoalloteichus hoggarensis</name>
    <dbReference type="NCBI Taxonomy" id="1470176"/>
    <lineage>
        <taxon>Bacteria</taxon>
        <taxon>Bacillati</taxon>
        <taxon>Actinomycetota</taxon>
        <taxon>Actinomycetes</taxon>
        <taxon>Pseudonocardiales</taxon>
        <taxon>Pseudonocardiaceae</taxon>
        <taxon>Actinoalloteichus</taxon>
    </lineage>
</organism>
<dbReference type="InterPro" id="IPR011249">
    <property type="entry name" value="Metalloenz_LuxS/M16"/>
</dbReference>
<name>A0A221W119_9PSEU</name>
<dbReference type="Pfam" id="PF05193">
    <property type="entry name" value="Peptidase_M16_C"/>
    <property type="match status" value="1"/>
</dbReference>
<dbReference type="KEGG" id="ahg:AHOG_08820"/>
<reference evidence="3 4" key="1">
    <citation type="submission" date="2017-07" db="EMBL/GenBank/DDBJ databases">
        <title>Complete genome sequence of Actinoalloteichus hoggarensis DSM 45943, type strain of Actinoalloteichus hoggarensis.</title>
        <authorList>
            <person name="Ruckert C."/>
            <person name="Nouioui I."/>
            <person name="Willmese J."/>
            <person name="van Wezel G."/>
            <person name="Klenk H.-P."/>
            <person name="Kalinowski J."/>
            <person name="Zotchev S.B."/>
        </authorList>
    </citation>
    <scope>NUCLEOTIDE SEQUENCE [LARGE SCALE GENOMIC DNA]</scope>
    <source>
        <strain evidence="3 4">DSM 45943</strain>
    </source>
</reference>
<dbReference type="PANTHER" id="PTHR11851">
    <property type="entry name" value="METALLOPROTEASE"/>
    <property type="match status" value="1"/>
</dbReference>
<sequence length="477" mass="51384">MTISDRTAAGPDGARGLRDRSDSHTALAGHLQDEGTTVVLDSDDTGRIVRRTVLPGGLRVVTERMPGVRSASVGMWVAAGSRDETGPEAGAAHYLEHLLFKGTRRRSATRIAEEADAVGGELNAFTSKEHTCYYAHMLDEDLPLAMDLVCDVVFDALLTDQDVEIERGVVLEEIAIRDDDPEDLLHEAFSAALLGEHALGRPVLGTEESIGAMTPDRLRSFYRRSYTQSRMVLAVAGNIEHDEVLRLLDRALACRAAAEDGPVAARPDAPRRGRAEIVQVRDLVLHSDETEQAHLMLGMPGLDRHDDRRQVLGVLSAALGGGMSSRLFQEIRERRGLAYSVYSSDACYSDAGSLAVYAGCQPARLGEVAGVVRSVLAEVAEGGLTEAEVARGRGQLRGGLVLGLEDSASRMTRLGKRELNFGTQLSVDEQLCQIDAVDVDQVAVLAADLLRRPISAAVVGPYAHVGELPAKVREVTR</sequence>
<dbReference type="Proteomes" id="UP000204221">
    <property type="component" value="Chromosome"/>
</dbReference>
<accession>A0A221W119</accession>
<keyword evidence="3" id="KW-0645">Protease</keyword>
<dbReference type="EMBL" id="CP022521">
    <property type="protein sequence ID" value="ASO19408.1"/>
    <property type="molecule type" value="Genomic_DNA"/>
</dbReference>
<keyword evidence="3" id="KW-0378">Hydrolase</keyword>